<proteinExistence type="predicted"/>
<evidence type="ECO:0000313" key="3">
    <source>
        <dbReference type="Proteomes" id="UP001381693"/>
    </source>
</evidence>
<sequence>MAPAKSEWSINASVLNIFRDMDYNRSVITIVAHEDYIGSCVEAACTAAYKLIDLSCHEGVHPRLGAVDLVPFHPISENVCLESLGQVALELKWQTMWHIGHAATMQARKGLRYSIAAAHCKSLHKFSVPCIEFYFVSLYFCSNTNK</sequence>
<name>A0AAN8XTJ0_HALRR</name>
<dbReference type="SUPFAM" id="SSF55116">
    <property type="entry name" value="Formiminotransferase domain of formiminotransferase-cyclodeaminase"/>
    <property type="match status" value="1"/>
</dbReference>
<protein>
    <submittedName>
        <fullName evidence="2">Formiminotransferase cyclodeaminase N-terminal like</fullName>
    </submittedName>
</protein>
<dbReference type="GO" id="GO:0016740">
    <property type="term" value="F:transferase activity"/>
    <property type="evidence" value="ECO:0007669"/>
    <property type="project" value="InterPro"/>
</dbReference>
<dbReference type="AlphaFoldDB" id="A0AAN8XTJ0"/>
<reference evidence="2 3" key="1">
    <citation type="submission" date="2023-11" db="EMBL/GenBank/DDBJ databases">
        <title>Halocaridina rubra genome assembly.</title>
        <authorList>
            <person name="Smith C."/>
        </authorList>
    </citation>
    <scope>NUCLEOTIDE SEQUENCE [LARGE SCALE GENOMIC DNA]</scope>
    <source>
        <strain evidence="2">EP-1</strain>
        <tissue evidence="2">Whole</tissue>
    </source>
</reference>
<dbReference type="PANTHER" id="PTHR12234">
    <property type="entry name" value="FORMIMINOTRANSFERASE-CYCLODEAMINASE"/>
    <property type="match status" value="1"/>
</dbReference>
<accession>A0AAN8XTJ0</accession>
<dbReference type="Proteomes" id="UP001381693">
    <property type="component" value="Unassembled WGS sequence"/>
</dbReference>
<dbReference type="GO" id="GO:0005542">
    <property type="term" value="F:folic acid binding"/>
    <property type="evidence" value="ECO:0007669"/>
    <property type="project" value="InterPro"/>
</dbReference>
<feature type="domain" description="Formiminotransferase N-terminal subdomain" evidence="1">
    <location>
        <begin position="1"/>
        <end position="121"/>
    </location>
</feature>
<keyword evidence="3" id="KW-1185">Reference proteome</keyword>
<comment type="caution">
    <text evidence="2">The sequence shown here is derived from an EMBL/GenBank/DDBJ whole genome shotgun (WGS) entry which is preliminary data.</text>
</comment>
<gene>
    <name evidence="2" type="primary">FTCDNL1_2</name>
    <name evidence="2" type="ORF">SK128_013797</name>
</gene>
<evidence type="ECO:0000313" key="2">
    <source>
        <dbReference type="EMBL" id="KAK7083914.1"/>
    </source>
</evidence>
<dbReference type="SMART" id="SM01222">
    <property type="entry name" value="FTCD_N"/>
    <property type="match status" value="1"/>
</dbReference>
<dbReference type="InterPro" id="IPR012886">
    <property type="entry name" value="Formiminotransferase_N"/>
</dbReference>
<organism evidence="2 3">
    <name type="scientific">Halocaridina rubra</name>
    <name type="common">Hawaiian red shrimp</name>
    <dbReference type="NCBI Taxonomy" id="373956"/>
    <lineage>
        <taxon>Eukaryota</taxon>
        <taxon>Metazoa</taxon>
        <taxon>Ecdysozoa</taxon>
        <taxon>Arthropoda</taxon>
        <taxon>Crustacea</taxon>
        <taxon>Multicrustacea</taxon>
        <taxon>Malacostraca</taxon>
        <taxon>Eumalacostraca</taxon>
        <taxon>Eucarida</taxon>
        <taxon>Decapoda</taxon>
        <taxon>Pleocyemata</taxon>
        <taxon>Caridea</taxon>
        <taxon>Atyoidea</taxon>
        <taxon>Atyidae</taxon>
        <taxon>Halocaridina</taxon>
    </lineage>
</organism>
<dbReference type="InterPro" id="IPR051623">
    <property type="entry name" value="FTCD"/>
</dbReference>
<dbReference type="Pfam" id="PF07837">
    <property type="entry name" value="FTCD_N"/>
    <property type="match status" value="1"/>
</dbReference>
<dbReference type="Gene3D" id="3.30.990.10">
    <property type="entry name" value="Formiminotransferase, N-terminal subdomain"/>
    <property type="match status" value="1"/>
</dbReference>
<dbReference type="InterPro" id="IPR037064">
    <property type="entry name" value="Formiminotransferase_N_sf"/>
</dbReference>
<dbReference type="PANTHER" id="PTHR12234:SF1">
    <property type="entry name" value="FORMIMINOTRANSFERASE N-TERMINAL SUBDOMAIN-CONTAINING PROTEIN"/>
    <property type="match status" value="1"/>
</dbReference>
<dbReference type="EMBL" id="JAXCGZ010002427">
    <property type="protein sequence ID" value="KAK7083914.1"/>
    <property type="molecule type" value="Genomic_DNA"/>
</dbReference>
<dbReference type="InterPro" id="IPR022384">
    <property type="entry name" value="FormiminoTrfase_cat_dom_sf"/>
</dbReference>
<evidence type="ECO:0000259" key="1">
    <source>
        <dbReference type="SMART" id="SM01222"/>
    </source>
</evidence>